<evidence type="ECO:0008006" key="5">
    <source>
        <dbReference type="Google" id="ProtNLM"/>
    </source>
</evidence>
<keyword evidence="2" id="KW-0472">Membrane</keyword>
<dbReference type="NCBIfam" id="TIGR01076">
    <property type="entry name" value="sortase_fam"/>
    <property type="match status" value="1"/>
</dbReference>
<keyword evidence="2" id="KW-0812">Transmembrane</keyword>
<dbReference type="Proteomes" id="UP000177281">
    <property type="component" value="Unassembled WGS sequence"/>
</dbReference>
<evidence type="ECO:0000313" key="3">
    <source>
        <dbReference type="EMBL" id="OGE94657.1"/>
    </source>
</evidence>
<dbReference type="InterPro" id="IPR023365">
    <property type="entry name" value="Sortase_dom-sf"/>
</dbReference>
<dbReference type="Pfam" id="PF04203">
    <property type="entry name" value="Sortase"/>
    <property type="match status" value="1"/>
</dbReference>
<dbReference type="SUPFAM" id="SSF63817">
    <property type="entry name" value="Sortase"/>
    <property type="match status" value="1"/>
</dbReference>
<evidence type="ECO:0000256" key="2">
    <source>
        <dbReference type="SAM" id="Phobius"/>
    </source>
</evidence>
<protein>
    <recommendedName>
        <fullName evidence="5">Sortase</fullName>
    </recommendedName>
</protein>
<reference evidence="3 4" key="1">
    <citation type="journal article" date="2016" name="Nat. Commun.">
        <title>Thousands of microbial genomes shed light on interconnected biogeochemical processes in an aquifer system.</title>
        <authorList>
            <person name="Anantharaman K."/>
            <person name="Brown C.T."/>
            <person name="Hug L.A."/>
            <person name="Sharon I."/>
            <person name="Castelle C.J."/>
            <person name="Probst A.J."/>
            <person name="Thomas B.C."/>
            <person name="Singh A."/>
            <person name="Wilkins M.J."/>
            <person name="Karaoz U."/>
            <person name="Brodie E.L."/>
            <person name="Williams K.H."/>
            <person name="Hubbard S.S."/>
            <person name="Banfield J.F."/>
        </authorList>
    </citation>
    <scope>NUCLEOTIDE SEQUENCE [LARGE SCALE GENOMIC DNA]</scope>
</reference>
<dbReference type="GO" id="GO:0016787">
    <property type="term" value="F:hydrolase activity"/>
    <property type="evidence" value="ECO:0007669"/>
    <property type="project" value="UniProtKB-KW"/>
</dbReference>
<evidence type="ECO:0000313" key="4">
    <source>
        <dbReference type="Proteomes" id="UP000177281"/>
    </source>
</evidence>
<name>A0A1F5PXT4_9BACT</name>
<proteinExistence type="predicted"/>
<organism evidence="3 4">
    <name type="scientific">Candidatus Doudnabacteria bacterium RIFCSPLOWO2_01_FULL_44_21</name>
    <dbReference type="NCBI Taxonomy" id="1817841"/>
    <lineage>
        <taxon>Bacteria</taxon>
        <taxon>Candidatus Doudnaibacteriota</taxon>
    </lineage>
</organism>
<keyword evidence="1" id="KW-0378">Hydrolase</keyword>
<gene>
    <name evidence="3" type="ORF">A3B10_00700</name>
</gene>
<dbReference type="EMBL" id="MFFB01000012">
    <property type="protein sequence ID" value="OGE94657.1"/>
    <property type="molecule type" value="Genomic_DNA"/>
</dbReference>
<sequence length="369" mass="41450">MPSSEYASEIHRLLKIPDPGSQNAGLPEDLPVAETHSKEELPKIEQPAHHLEFVPEKVRTLKFRGLIIYPTIFIVAFIIFYAALNFSSLVSQVEGFFMKPQEEVVLGDQLVPYYQWISGYYFSVGDSKLLEPNNDIDKDGLSNMDEFIMRTNPIVADSDSDGYSDGTEIINYKNPWGSGNMSETQKKLAENIDLSLINNRVSFNTYEQSLAGQVLGANTFNYDLEKPGKLSIPRLSTQVPLVWSKEPANFENDLTQGVVHYPGTALPGELGTIYVSGHSSDYIWKKNPYRQVFAKLNYLKPGDDIFIELFGVDGKTYNYRYQVMATKIYAPDDQTQFIDGSGKILNLSTCWPIGTQKDRLVVTAVQVGL</sequence>
<accession>A0A1F5PXT4</accession>
<dbReference type="InterPro" id="IPR005754">
    <property type="entry name" value="Sortase"/>
</dbReference>
<feature type="transmembrane region" description="Helical" evidence="2">
    <location>
        <begin position="66"/>
        <end position="84"/>
    </location>
</feature>
<dbReference type="Gene3D" id="2.40.260.10">
    <property type="entry name" value="Sortase"/>
    <property type="match status" value="1"/>
</dbReference>
<dbReference type="AlphaFoldDB" id="A0A1F5PXT4"/>
<comment type="caution">
    <text evidence="3">The sequence shown here is derived from an EMBL/GenBank/DDBJ whole genome shotgun (WGS) entry which is preliminary data.</text>
</comment>
<dbReference type="STRING" id="1817841.A3B10_00700"/>
<keyword evidence="2" id="KW-1133">Transmembrane helix</keyword>
<evidence type="ECO:0000256" key="1">
    <source>
        <dbReference type="ARBA" id="ARBA00022801"/>
    </source>
</evidence>